<sequence>MASMAPAVMSRHSIRTRREAPSRSIINDTRRRPIRLPICLGLPPAPLFSQVFAVVPFLSSTFDLGGWILVYERRKDSIFVCLDSEMSRFGKSQDATCFVFAGLTTVRGDRDFRSHKMSSSAVGSITSEDVRKFKQGPDHLLVLVHGIGASPSDWTYSKAVLKKRLGSNFLIYASSCNSYIKTLDGIDRAGRRLADEVLSVIHKTGSLKKISFTAHSLGGLIARYTIAVLYSSDTLQKDLNDGYKTGNPENLECSSKLGSIGGLEPINFITLGTPHLGFIGKKQFPLLLGSPILEKLVPPVAAIFVGRTGRQLFLTDDEPNNPPLLLRMASDSEDLKFIFLELHPDLVGWRTSSIRREYELAKPSRRSVDGYMHVVNVEYCPPVLSKGPRFPSEAATAKAAAQTASNTQKTAEYYGRMEGMCIG</sequence>
<dbReference type="EMBL" id="CP097511">
    <property type="protein sequence ID" value="URE49482.1"/>
    <property type="molecule type" value="Genomic_DNA"/>
</dbReference>
<proteinExistence type="predicted"/>
<evidence type="ECO:0000313" key="3">
    <source>
        <dbReference type="EMBL" id="URE49482.1"/>
    </source>
</evidence>
<name>A0A9E7IKN3_9LILI</name>
<feature type="region of interest" description="Disordered" evidence="1">
    <location>
        <begin position="1"/>
        <end position="20"/>
    </location>
</feature>
<dbReference type="PANTHER" id="PTHR12482">
    <property type="entry name" value="LIPASE ROG1-RELATED-RELATED"/>
    <property type="match status" value="1"/>
</dbReference>
<dbReference type="InterPro" id="IPR007751">
    <property type="entry name" value="DUF676_lipase-like"/>
</dbReference>
<organism evidence="3 4">
    <name type="scientific">Musa troglodytarum</name>
    <name type="common">fe'i banana</name>
    <dbReference type="NCBI Taxonomy" id="320322"/>
    <lineage>
        <taxon>Eukaryota</taxon>
        <taxon>Viridiplantae</taxon>
        <taxon>Streptophyta</taxon>
        <taxon>Embryophyta</taxon>
        <taxon>Tracheophyta</taxon>
        <taxon>Spermatophyta</taxon>
        <taxon>Magnoliopsida</taxon>
        <taxon>Liliopsida</taxon>
        <taxon>Zingiberales</taxon>
        <taxon>Musaceae</taxon>
        <taxon>Musa</taxon>
    </lineage>
</organism>
<dbReference type="PANTHER" id="PTHR12482:SF11">
    <property type="entry name" value="LIPASE YOR059C ISOFORM X1"/>
    <property type="match status" value="1"/>
</dbReference>
<dbReference type="Gene3D" id="3.40.50.1820">
    <property type="entry name" value="alpha/beta hydrolase"/>
    <property type="match status" value="1"/>
</dbReference>
<dbReference type="AlphaFoldDB" id="A0A9E7IKN3"/>
<gene>
    <name evidence="3" type="ORF">MUK42_01732</name>
</gene>
<accession>A0A9E7IKN3</accession>
<evidence type="ECO:0000256" key="1">
    <source>
        <dbReference type="SAM" id="MobiDB-lite"/>
    </source>
</evidence>
<dbReference type="InterPro" id="IPR029058">
    <property type="entry name" value="AB_hydrolase_fold"/>
</dbReference>
<reference evidence="3" key="1">
    <citation type="submission" date="2022-05" db="EMBL/GenBank/DDBJ databases">
        <title>The Musa troglodytarum L. genome provides insights into the mechanism of non-climacteric behaviour and enrichment of carotenoids.</title>
        <authorList>
            <person name="Wang J."/>
        </authorList>
    </citation>
    <scope>NUCLEOTIDE SEQUENCE</scope>
    <source>
        <tissue evidence="3">Leaf</tissue>
    </source>
</reference>
<dbReference type="OrthoDB" id="273452at2759"/>
<evidence type="ECO:0000313" key="4">
    <source>
        <dbReference type="Proteomes" id="UP001055439"/>
    </source>
</evidence>
<dbReference type="Pfam" id="PF05057">
    <property type="entry name" value="DUF676"/>
    <property type="match status" value="1"/>
</dbReference>
<keyword evidence="4" id="KW-1185">Reference proteome</keyword>
<evidence type="ECO:0000259" key="2">
    <source>
        <dbReference type="Pfam" id="PF05057"/>
    </source>
</evidence>
<feature type="domain" description="DUF676" evidence="2">
    <location>
        <begin position="136"/>
        <end position="338"/>
    </location>
</feature>
<dbReference type="InterPro" id="IPR044294">
    <property type="entry name" value="Lipase-like"/>
</dbReference>
<protein>
    <submittedName>
        <fullName evidence="3">Serine esterase (DUF676)</fullName>
    </submittedName>
</protein>
<dbReference type="SUPFAM" id="SSF53474">
    <property type="entry name" value="alpha/beta-Hydrolases"/>
    <property type="match status" value="1"/>
</dbReference>
<dbReference type="Proteomes" id="UP001055439">
    <property type="component" value="Chromosome 9"/>
</dbReference>